<proteinExistence type="predicted"/>
<evidence type="ECO:0000256" key="1">
    <source>
        <dbReference type="ARBA" id="ARBA00022630"/>
    </source>
</evidence>
<dbReference type="PANTHER" id="PTHR46972">
    <property type="entry name" value="MONOOXYGENASE ASQM-RELATED"/>
    <property type="match status" value="1"/>
</dbReference>
<evidence type="ECO:0000256" key="2">
    <source>
        <dbReference type="ARBA" id="ARBA00022827"/>
    </source>
</evidence>
<dbReference type="EMBL" id="FRBU01000002">
    <property type="protein sequence ID" value="SHL08468.1"/>
    <property type="molecule type" value="Genomic_DNA"/>
</dbReference>
<evidence type="ECO:0000256" key="4">
    <source>
        <dbReference type="ARBA" id="ARBA00023033"/>
    </source>
</evidence>
<keyword evidence="3" id="KW-0560">Oxidoreductase</keyword>
<accession>A0A1M6XRF2</accession>
<gene>
    <name evidence="6" type="ORF">SAMN05443669_100221</name>
</gene>
<keyword evidence="2" id="KW-0274">FAD</keyword>
<dbReference type="AlphaFoldDB" id="A0A1M6XRF2"/>
<protein>
    <submittedName>
        <fullName evidence="6">2-polyprenyl-6-methoxyphenol hydroxylase</fullName>
    </submittedName>
</protein>
<evidence type="ECO:0000313" key="6">
    <source>
        <dbReference type="EMBL" id="SHL08468.1"/>
    </source>
</evidence>
<dbReference type="PRINTS" id="PR00420">
    <property type="entry name" value="RNGMNOXGNASE"/>
</dbReference>
<keyword evidence="7" id="KW-1185">Reference proteome</keyword>
<dbReference type="STRING" id="69322.SAMN05443669_100221"/>
<organism evidence="6 7">
    <name type="scientific">Flavobacterium xanthum</name>
    <dbReference type="NCBI Taxonomy" id="69322"/>
    <lineage>
        <taxon>Bacteria</taxon>
        <taxon>Pseudomonadati</taxon>
        <taxon>Bacteroidota</taxon>
        <taxon>Flavobacteriia</taxon>
        <taxon>Flavobacteriales</taxon>
        <taxon>Flavobacteriaceae</taxon>
        <taxon>Flavobacterium</taxon>
    </lineage>
</organism>
<evidence type="ECO:0000256" key="3">
    <source>
        <dbReference type="ARBA" id="ARBA00023002"/>
    </source>
</evidence>
<dbReference type="Gene3D" id="3.50.50.60">
    <property type="entry name" value="FAD/NAD(P)-binding domain"/>
    <property type="match status" value="1"/>
</dbReference>
<dbReference type="GO" id="GO:0071949">
    <property type="term" value="F:FAD binding"/>
    <property type="evidence" value="ECO:0007669"/>
    <property type="project" value="InterPro"/>
</dbReference>
<keyword evidence="4" id="KW-0503">Monooxygenase</keyword>
<evidence type="ECO:0000313" key="7">
    <source>
        <dbReference type="Proteomes" id="UP000184260"/>
    </source>
</evidence>
<dbReference type="GO" id="GO:0004497">
    <property type="term" value="F:monooxygenase activity"/>
    <property type="evidence" value="ECO:0007669"/>
    <property type="project" value="UniProtKB-KW"/>
</dbReference>
<dbReference type="PANTHER" id="PTHR46972:SF1">
    <property type="entry name" value="FAD DEPENDENT OXIDOREDUCTASE DOMAIN-CONTAINING PROTEIN"/>
    <property type="match status" value="1"/>
</dbReference>
<name>A0A1M6XRF2_9FLAO</name>
<sequence>MATFFFIEEVKVKYFKEKVKKEKYKETSWTICQECQGRGKKSRGLSDKARRNYQMAVENFEKSSETEVAPALPKAHLYTCANCGGSGLIPSANHPVVDKEKYPHVAIIGGGIGGVALAVACLHRGIPFTLYERDSNFDARSQGYGLTLQQASKAIEGLGIFSLEKGVVSTRHLMHTTEGKVIGEWGVRKWMQSDKITTAKRSNVHISRQSLRFALLEQLGTANFVQWGHQLIDFKETEDEGVSLIFQVNGEVKSAKADLVVGADGIRSAVRKILIGDDDTPLRYLDCIVILGICPLAALEGLESSLLDSATVFQTANGNERIYMMPYDLESVMWQLSFPMSEEEAKILSSKGPQALKEEACRRTQWHKPIPQIVTATPETHISGYPVYDRELLKSELLEKGGKVTLIGDAAHPMSPFKGQGANQALLDALTLARGIAKGCGVLSQWRENGVRKSVLTEFETEMLERSASKVKDSAAAAKFLHSITVLHESDEPRGRSLKKKDSEQEKVE</sequence>
<dbReference type="InterPro" id="IPR036188">
    <property type="entry name" value="FAD/NAD-bd_sf"/>
</dbReference>
<feature type="domain" description="FAD-binding" evidence="5">
    <location>
        <begin position="104"/>
        <end position="438"/>
    </location>
</feature>
<keyword evidence="1" id="KW-0285">Flavoprotein</keyword>
<dbReference type="SUPFAM" id="SSF51905">
    <property type="entry name" value="FAD/NAD(P)-binding domain"/>
    <property type="match status" value="1"/>
</dbReference>
<dbReference type="InterPro" id="IPR002938">
    <property type="entry name" value="FAD-bd"/>
</dbReference>
<dbReference type="Proteomes" id="UP000184260">
    <property type="component" value="Unassembled WGS sequence"/>
</dbReference>
<evidence type="ECO:0000259" key="5">
    <source>
        <dbReference type="Pfam" id="PF01494"/>
    </source>
</evidence>
<dbReference type="Pfam" id="PF01494">
    <property type="entry name" value="FAD_binding_3"/>
    <property type="match status" value="1"/>
</dbReference>
<reference evidence="7" key="1">
    <citation type="submission" date="2016-11" db="EMBL/GenBank/DDBJ databases">
        <authorList>
            <person name="Varghese N."/>
            <person name="Submissions S."/>
        </authorList>
    </citation>
    <scope>NUCLEOTIDE SEQUENCE [LARGE SCALE GENOMIC DNA]</scope>
    <source>
        <strain evidence="7">DSM 3661</strain>
    </source>
</reference>